<organism evidence="3 4">
    <name type="scientific">Cyclotella atomus</name>
    <dbReference type="NCBI Taxonomy" id="382360"/>
    <lineage>
        <taxon>Eukaryota</taxon>
        <taxon>Sar</taxon>
        <taxon>Stramenopiles</taxon>
        <taxon>Ochrophyta</taxon>
        <taxon>Bacillariophyta</taxon>
        <taxon>Coscinodiscophyceae</taxon>
        <taxon>Thalassiosirophycidae</taxon>
        <taxon>Stephanodiscales</taxon>
        <taxon>Stephanodiscaceae</taxon>
        <taxon>Cyclotella</taxon>
    </lineage>
</organism>
<comment type="caution">
    <text evidence="3">The sequence shown here is derived from an EMBL/GenBank/DDBJ whole genome shotgun (WGS) entry which is preliminary data.</text>
</comment>
<sequence>MEPESALITKLHAKLSVFRRDRDDAHRRKELAVERSRIVKKDRENAAAEVSALKNKLAEMEEETKKKIGDVAFVEREVEKLNMEVSSSDFRFCRFRHLLNSIFIQHSLQYKFQHSELQSKREKLSHLSAKVSTASTSRTSTTKFSREALRKRRDNSSSLNAPNLSLGEKKRQLEALLDGEGAEEWMAALPDWIATRAESVWEEGDDVRRECLALEKKVRGYEAAVGSVYGMEVTVGEQ</sequence>
<evidence type="ECO:0000313" key="3">
    <source>
        <dbReference type="EMBL" id="KAL3768941.1"/>
    </source>
</evidence>
<keyword evidence="1" id="KW-0175">Coiled coil</keyword>
<feature type="compositionally biased region" description="Low complexity" evidence="2">
    <location>
        <begin position="128"/>
        <end position="143"/>
    </location>
</feature>
<dbReference type="Proteomes" id="UP001530400">
    <property type="component" value="Unassembled WGS sequence"/>
</dbReference>
<protein>
    <submittedName>
        <fullName evidence="3">Uncharacterized protein</fullName>
    </submittedName>
</protein>
<dbReference type="AlphaFoldDB" id="A0ABD3N1K5"/>
<evidence type="ECO:0000313" key="4">
    <source>
        <dbReference type="Proteomes" id="UP001530400"/>
    </source>
</evidence>
<feature type="coiled-coil region" evidence="1">
    <location>
        <begin position="43"/>
        <end position="70"/>
    </location>
</feature>
<evidence type="ECO:0000256" key="2">
    <source>
        <dbReference type="SAM" id="MobiDB-lite"/>
    </source>
</evidence>
<proteinExistence type="predicted"/>
<feature type="region of interest" description="Disordered" evidence="2">
    <location>
        <begin position="128"/>
        <end position="164"/>
    </location>
</feature>
<accession>A0ABD3N1K5</accession>
<dbReference type="EMBL" id="JALLPJ020001339">
    <property type="protein sequence ID" value="KAL3768941.1"/>
    <property type="molecule type" value="Genomic_DNA"/>
</dbReference>
<keyword evidence="4" id="KW-1185">Reference proteome</keyword>
<reference evidence="3 4" key="1">
    <citation type="submission" date="2024-10" db="EMBL/GenBank/DDBJ databases">
        <title>Updated reference genomes for cyclostephanoid diatoms.</title>
        <authorList>
            <person name="Roberts W.R."/>
            <person name="Alverson A.J."/>
        </authorList>
    </citation>
    <scope>NUCLEOTIDE SEQUENCE [LARGE SCALE GENOMIC DNA]</scope>
    <source>
        <strain evidence="3 4">AJA010-31</strain>
    </source>
</reference>
<evidence type="ECO:0000256" key="1">
    <source>
        <dbReference type="SAM" id="Coils"/>
    </source>
</evidence>
<name>A0ABD3N1K5_9STRA</name>
<gene>
    <name evidence="3" type="ORF">ACHAWO_004051</name>
</gene>